<sequence length="106" mass="11994">MSGHGGIVRDVEGLSDATRGEWTEQFARFAPGFVAHESSRRRRTEEAEETECYSWDRLAGIAGADEEEGVALVMYGHLRDGRDWGRSYSTKVKTIEVTRSRLWARS</sequence>
<keyword evidence="2" id="KW-1185">Reference proteome</keyword>
<dbReference type="Proteomes" id="UP000248817">
    <property type="component" value="Unassembled WGS sequence"/>
</dbReference>
<evidence type="ECO:0000313" key="1">
    <source>
        <dbReference type="EMBL" id="PYI32670.1"/>
    </source>
</evidence>
<protein>
    <submittedName>
        <fullName evidence="1">Uncharacterized protein</fullName>
    </submittedName>
</protein>
<dbReference type="EMBL" id="KZ825490">
    <property type="protein sequence ID" value="PYI32670.1"/>
    <property type="molecule type" value="Genomic_DNA"/>
</dbReference>
<name>A0A2V5IVD2_9EURO</name>
<organism evidence="1 2">
    <name type="scientific">Aspergillus indologenus CBS 114.80</name>
    <dbReference type="NCBI Taxonomy" id="1450541"/>
    <lineage>
        <taxon>Eukaryota</taxon>
        <taxon>Fungi</taxon>
        <taxon>Dikarya</taxon>
        <taxon>Ascomycota</taxon>
        <taxon>Pezizomycotina</taxon>
        <taxon>Eurotiomycetes</taxon>
        <taxon>Eurotiomycetidae</taxon>
        <taxon>Eurotiales</taxon>
        <taxon>Aspergillaceae</taxon>
        <taxon>Aspergillus</taxon>
        <taxon>Aspergillus subgen. Circumdati</taxon>
    </lineage>
</organism>
<reference evidence="1 2" key="1">
    <citation type="submission" date="2018-02" db="EMBL/GenBank/DDBJ databases">
        <title>The genomes of Aspergillus section Nigri reveals drivers in fungal speciation.</title>
        <authorList>
            <consortium name="DOE Joint Genome Institute"/>
            <person name="Vesth T.C."/>
            <person name="Nybo J."/>
            <person name="Theobald S."/>
            <person name="Brandl J."/>
            <person name="Frisvad J.C."/>
            <person name="Nielsen K.F."/>
            <person name="Lyhne E.K."/>
            <person name="Kogle M.E."/>
            <person name="Kuo A."/>
            <person name="Riley R."/>
            <person name="Clum A."/>
            <person name="Nolan M."/>
            <person name="Lipzen A."/>
            <person name="Salamov A."/>
            <person name="Henrissat B."/>
            <person name="Wiebenga A."/>
            <person name="De vries R.P."/>
            <person name="Grigoriev I.V."/>
            <person name="Mortensen U.H."/>
            <person name="Andersen M.R."/>
            <person name="Baker S.E."/>
        </authorList>
    </citation>
    <scope>NUCLEOTIDE SEQUENCE [LARGE SCALE GENOMIC DNA]</scope>
    <source>
        <strain evidence="1 2">CBS 114.80</strain>
    </source>
</reference>
<dbReference type="AlphaFoldDB" id="A0A2V5IVD2"/>
<gene>
    <name evidence="1" type="ORF">BP00DRAFT_414460</name>
</gene>
<proteinExistence type="predicted"/>
<accession>A0A2V5IVD2</accession>
<evidence type="ECO:0000313" key="2">
    <source>
        <dbReference type="Proteomes" id="UP000248817"/>
    </source>
</evidence>